<evidence type="ECO:0000256" key="10">
    <source>
        <dbReference type="ARBA" id="ARBA00023235"/>
    </source>
</evidence>
<dbReference type="Pfam" id="PF13361">
    <property type="entry name" value="UvrD_C"/>
    <property type="match status" value="1"/>
</dbReference>
<evidence type="ECO:0000256" key="12">
    <source>
        <dbReference type="ARBA" id="ARBA00034808"/>
    </source>
</evidence>
<dbReference type="InterPro" id="IPR011604">
    <property type="entry name" value="PDDEXK-like_dom_sf"/>
</dbReference>
<evidence type="ECO:0000256" key="5">
    <source>
        <dbReference type="ARBA" id="ARBA00022806"/>
    </source>
</evidence>
<dbReference type="GO" id="GO:0004527">
    <property type="term" value="F:exonuclease activity"/>
    <property type="evidence" value="ECO:0007669"/>
    <property type="project" value="UniProtKB-KW"/>
</dbReference>
<dbReference type="Gene3D" id="1.10.486.10">
    <property type="entry name" value="PCRA, domain 4"/>
    <property type="match status" value="1"/>
</dbReference>
<dbReference type="GO" id="GO:0000725">
    <property type="term" value="P:recombinational repair"/>
    <property type="evidence" value="ECO:0007669"/>
    <property type="project" value="TreeGrafter"/>
</dbReference>
<sequence length="1144" mass="124516">MSEKFTIITASAGSGKTYTITHDMGDRLGTGQLDPGQIIATTFTKAAAAEMSGRVRQVLLDRGMLEQAQAIDTALIGTVNSIAARILTDYAIESGVSPDVKTLDPEAARRAFNTACGDYITGVFRSNRELFARTGMPLTADEGPHADRYCLMQAINQIVQLARANNISATALKKMGENTTAEFTATMGQLAEQTGISPAGNRSANAGFAASLEQLACEVREEVAAFQRDKESTEFIGNSRAIKGALEDADNCDGLAARIRQLRAPLPWGDYEREITKLKLRRAAGNIRAQADRTAAVWSSREFLDDYRQVITTVFTAAADCLRLYSEFKRVLGMIDYTDQEQGALEQLRCNKQVRDDIAETYRLLVVDEFQDTSPLQLALFLEIADLVDHVVWVGDPKQSIYRFRGADAKLMKAVIDAIPAKDKQTRSLTQSHRSQPDLVTFSNELFSRVFAHMPGKEVRLANSAEAEADKATDPGEIVFLTTLASNAEQRKKALAEFMAREENRRRRDNPDAPDISCAVLGRTNGETPDAELAAVGLPVSGETTDPFDTREGQLLRAALTALVDPTDTLAIMELVAHIDGHPAHDDWFDRLAAIVAGDAPDGETHREKLHRDTRARRQQVRRWFDTDDGGVFAELRAVRDRIGVLSLAEAVKTVARAIRLDETIAGWTTPDARLRTLTSIVTLAEDYASTCQAKRKPATLSGLVSHFHDDFNRKNDPDSAPPVTTEAGAINTGTIHKAKGLGWDEVYYLATAKDKFSPSGQWVTQAQQLDLSDPLAGREIRFWPRLPLTGATTRALQVLPPHREQYLADLEENQRVSYVAVTRAKKKLVVVVDGTPRKKNNIFTTPFDIAATCAADGEDAPDTPGGKMSLAFADTVPDAEEDIPDAPLTITGPDGQSTTLSVRRVSIAPPADDASRTVVAERVKKTPAGSRDSGVVRAPSGTGVSYRFAASSTPSTPHLQDTAGISVFADLGGRLVDKGGAGWNMIGNAVHAYLACPYSGLDETMQHTVAARLIDGYGVAGTITAHTVITAGRRWSEFVHTTFADRGYTRLTEVPFMWRNDAAQVAEGWMDELVRLGDGDGTGFVVVDHKTYPGHDPVGHVRDNYLGQMDVYCRAIAETTGKKPEQILIHMPLIGKVLAVTGL</sequence>
<dbReference type="GO" id="GO:0043138">
    <property type="term" value="F:3'-5' DNA helicase activity"/>
    <property type="evidence" value="ECO:0007669"/>
    <property type="project" value="UniProtKB-EC"/>
</dbReference>
<keyword evidence="1" id="KW-0540">Nuclease</keyword>
<evidence type="ECO:0000256" key="13">
    <source>
        <dbReference type="ARBA" id="ARBA00048988"/>
    </source>
</evidence>
<reference evidence="16" key="1">
    <citation type="submission" date="2021-03" db="EMBL/GenBank/DDBJ databases">
        <authorList>
            <person name="Sun Q."/>
        </authorList>
    </citation>
    <scope>NUCLEOTIDE SEQUENCE</scope>
    <source>
        <strain evidence="16">CCM 8862</strain>
    </source>
</reference>
<evidence type="ECO:0000313" key="16">
    <source>
        <dbReference type="EMBL" id="MBN9643158.1"/>
    </source>
</evidence>
<dbReference type="InterPro" id="IPR014016">
    <property type="entry name" value="UvrD-like_ATP-bd"/>
</dbReference>
<evidence type="ECO:0000256" key="4">
    <source>
        <dbReference type="ARBA" id="ARBA00022801"/>
    </source>
</evidence>
<evidence type="ECO:0000256" key="11">
    <source>
        <dbReference type="ARBA" id="ARBA00034617"/>
    </source>
</evidence>
<dbReference type="SUPFAM" id="SSF52540">
    <property type="entry name" value="P-loop containing nucleoside triphosphate hydrolases"/>
    <property type="match status" value="1"/>
</dbReference>
<keyword evidence="8" id="KW-0238">DNA-binding</keyword>
<evidence type="ECO:0000256" key="14">
    <source>
        <dbReference type="PROSITE-ProRule" id="PRU00560"/>
    </source>
</evidence>
<dbReference type="InterPro" id="IPR027417">
    <property type="entry name" value="P-loop_NTPase"/>
</dbReference>
<keyword evidence="10" id="KW-0413">Isomerase</keyword>
<evidence type="ECO:0000256" key="2">
    <source>
        <dbReference type="ARBA" id="ARBA00022741"/>
    </source>
</evidence>
<evidence type="ECO:0000256" key="1">
    <source>
        <dbReference type="ARBA" id="ARBA00022722"/>
    </source>
</evidence>
<accession>A0A939DZM7</accession>
<evidence type="ECO:0000256" key="6">
    <source>
        <dbReference type="ARBA" id="ARBA00022839"/>
    </source>
</evidence>
<evidence type="ECO:0000259" key="15">
    <source>
        <dbReference type="PROSITE" id="PS51198"/>
    </source>
</evidence>
<dbReference type="PANTHER" id="PTHR11070">
    <property type="entry name" value="UVRD / RECB / PCRA DNA HELICASE FAMILY MEMBER"/>
    <property type="match status" value="1"/>
</dbReference>
<dbReference type="RefSeq" id="WP_207117563.1">
    <property type="nucleotide sequence ID" value="NZ_JAFLEQ010000003.1"/>
</dbReference>
<evidence type="ECO:0000256" key="9">
    <source>
        <dbReference type="ARBA" id="ARBA00023204"/>
    </source>
</evidence>
<evidence type="ECO:0000256" key="8">
    <source>
        <dbReference type="ARBA" id="ARBA00023125"/>
    </source>
</evidence>
<comment type="catalytic activity">
    <reaction evidence="11">
        <text>Couples ATP hydrolysis with the unwinding of duplex DNA by translocating in the 3'-5' direction.</text>
        <dbReference type="EC" id="5.6.2.4"/>
    </reaction>
</comment>
<comment type="caution">
    <text evidence="16">The sequence shown here is derived from an EMBL/GenBank/DDBJ whole genome shotgun (WGS) entry which is preliminary data.</text>
</comment>
<keyword evidence="3" id="KW-0227">DNA damage</keyword>
<dbReference type="GO" id="GO:0003677">
    <property type="term" value="F:DNA binding"/>
    <property type="evidence" value="ECO:0007669"/>
    <property type="project" value="UniProtKB-KW"/>
</dbReference>
<dbReference type="Pfam" id="PF00580">
    <property type="entry name" value="UvrD-helicase"/>
    <property type="match status" value="1"/>
</dbReference>
<keyword evidence="9" id="KW-0234">DNA repair</keyword>
<protein>
    <recommendedName>
        <fullName evidence="12">DNA 3'-5' helicase</fullName>
        <ecNumber evidence="12">5.6.2.4</ecNumber>
    </recommendedName>
</protein>
<dbReference type="Proteomes" id="UP000664332">
    <property type="component" value="Unassembled WGS sequence"/>
</dbReference>
<keyword evidence="17" id="KW-1185">Reference proteome</keyword>
<organism evidence="16 17">
    <name type="scientific">Corynebacterium mendelii</name>
    <dbReference type="NCBI Taxonomy" id="2765362"/>
    <lineage>
        <taxon>Bacteria</taxon>
        <taxon>Bacillati</taxon>
        <taxon>Actinomycetota</taxon>
        <taxon>Actinomycetes</taxon>
        <taxon>Mycobacteriales</taxon>
        <taxon>Corynebacteriaceae</taxon>
        <taxon>Corynebacterium</taxon>
    </lineage>
</organism>
<gene>
    <name evidence="16" type="ORF">JZY06_00710</name>
</gene>
<proteinExistence type="predicted"/>
<keyword evidence="4 14" id="KW-0378">Hydrolase</keyword>
<keyword evidence="6" id="KW-0269">Exonuclease</keyword>
<dbReference type="EC" id="5.6.2.4" evidence="12"/>
<keyword evidence="5 14" id="KW-0347">Helicase</keyword>
<comment type="catalytic activity">
    <reaction evidence="13">
        <text>ATP + H2O = ADP + phosphate + H(+)</text>
        <dbReference type="Rhea" id="RHEA:13065"/>
        <dbReference type="ChEBI" id="CHEBI:15377"/>
        <dbReference type="ChEBI" id="CHEBI:15378"/>
        <dbReference type="ChEBI" id="CHEBI:30616"/>
        <dbReference type="ChEBI" id="CHEBI:43474"/>
        <dbReference type="ChEBI" id="CHEBI:456216"/>
        <dbReference type="EC" id="5.6.2.4"/>
    </reaction>
</comment>
<evidence type="ECO:0000313" key="17">
    <source>
        <dbReference type="Proteomes" id="UP000664332"/>
    </source>
</evidence>
<dbReference type="InterPro" id="IPR000212">
    <property type="entry name" value="DNA_helicase_UvrD/REP"/>
</dbReference>
<dbReference type="GO" id="GO:0005524">
    <property type="term" value="F:ATP binding"/>
    <property type="evidence" value="ECO:0007669"/>
    <property type="project" value="UniProtKB-UniRule"/>
</dbReference>
<evidence type="ECO:0000256" key="3">
    <source>
        <dbReference type="ARBA" id="ARBA00022763"/>
    </source>
</evidence>
<dbReference type="EMBL" id="JAFLEQ010000003">
    <property type="protein sequence ID" value="MBN9643158.1"/>
    <property type="molecule type" value="Genomic_DNA"/>
</dbReference>
<dbReference type="Gene3D" id="3.40.50.300">
    <property type="entry name" value="P-loop containing nucleotide triphosphate hydrolases"/>
    <property type="match status" value="3"/>
</dbReference>
<feature type="domain" description="UvrD-like helicase ATP-binding" evidence="15">
    <location>
        <begin position="1"/>
        <end position="436"/>
    </location>
</feature>
<dbReference type="PROSITE" id="PS51198">
    <property type="entry name" value="UVRD_HELICASE_ATP_BIND"/>
    <property type="match status" value="1"/>
</dbReference>
<name>A0A939DZM7_9CORY</name>
<keyword evidence="7 14" id="KW-0067">ATP-binding</keyword>
<dbReference type="PANTHER" id="PTHR11070:SF2">
    <property type="entry name" value="ATP-DEPENDENT DNA HELICASE SRS2"/>
    <property type="match status" value="1"/>
</dbReference>
<dbReference type="AlphaFoldDB" id="A0A939DZM7"/>
<feature type="binding site" evidence="14">
    <location>
        <begin position="10"/>
        <end position="17"/>
    </location>
    <ligand>
        <name>ATP</name>
        <dbReference type="ChEBI" id="CHEBI:30616"/>
    </ligand>
</feature>
<dbReference type="InterPro" id="IPR014017">
    <property type="entry name" value="DNA_helicase_UvrD-like_C"/>
</dbReference>
<keyword evidence="2 14" id="KW-0547">Nucleotide-binding</keyword>
<evidence type="ECO:0000256" key="7">
    <source>
        <dbReference type="ARBA" id="ARBA00022840"/>
    </source>
</evidence>
<dbReference type="Gene3D" id="3.90.320.10">
    <property type="match status" value="1"/>
</dbReference>